<organism evidence="1 2">
    <name type="scientific">Trichothecium roseum</name>
    <dbReference type="NCBI Taxonomy" id="47278"/>
    <lineage>
        <taxon>Eukaryota</taxon>
        <taxon>Fungi</taxon>
        <taxon>Dikarya</taxon>
        <taxon>Ascomycota</taxon>
        <taxon>Pezizomycotina</taxon>
        <taxon>Sordariomycetes</taxon>
        <taxon>Hypocreomycetidae</taxon>
        <taxon>Hypocreales</taxon>
        <taxon>Hypocreales incertae sedis</taxon>
        <taxon>Trichothecium</taxon>
    </lineage>
</organism>
<evidence type="ECO:0000313" key="2">
    <source>
        <dbReference type="Proteomes" id="UP001163324"/>
    </source>
</evidence>
<comment type="caution">
    <text evidence="1">The sequence shown here is derived from an EMBL/GenBank/DDBJ whole genome shotgun (WGS) entry which is preliminary data.</text>
</comment>
<evidence type="ECO:0000313" key="1">
    <source>
        <dbReference type="EMBL" id="KAI9900534.1"/>
    </source>
</evidence>
<sequence length="130" mass="14014">MIALAKLPFLLHDAVALPAGLTFVLRPHRQLSPLTPAARLILQCYGGLILFTCLVSLLFTLGPPAHPDALRLAALSFAFWHAWPSYRAVARLRGGIDVEGEMGTTLGGPAVHLAVHALLFFMFLGVGFWG</sequence>
<name>A0ACC0V261_9HYPO</name>
<protein>
    <submittedName>
        <fullName evidence="1">Uncharacterized protein</fullName>
    </submittedName>
</protein>
<proteinExistence type="predicted"/>
<gene>
    <name evidence="1" type="ORF">N3K66_004796</name>
</gene>
<dbReference type="Proteomes" id="UP001163324">
    <property type="component" value="Chromosome 4"/>
</dbReference>
<dbReference type="EMBL" id="CM047943">
    <property type="protein sequence ID" value="KAI9900534.1"/>
    <property type="molecule type" value="Genomic_DNA"/>
</dbReference>
<accession>A0ACC0V261</accession>
<reference evidence="1" key="1">
    <citation type="submission" date="2022-10" db="EMBL/GenBank/DDBJ databases">
        <title>Complete Genome of Trichothecium roseum strain YXFP-22015, a Plant Pathogen Isolated from Citrus.</title>
        <authorList>
            <person name="Wang Y."/>
            <person name="Zhu L."/>
        </authorList>
    </citation>
    <scope>NUCLEOTIDE SEQUENCE</scope>
    <source>
        <strain evidence="1">YXFP-22015</strain>
    </source>
</reference>
<keyword evidence="2" id="KW-1185">Reference proteome</keyword>